<evidence type="ECO:0000313" key="2">
    <source>
        <dbReference type="EMBL" id="TVU10598.1"/>
    </source>
</evidence>
<dbReference type="PANTHER" id="PTHR35161:SF10">
    <property type="match status" value="1"/>
</dbReference>
<sequence>MPCWPLRRRPSPQFVTCRCRPSPLHPAPSALSVVTEELRQGTLEKEGKGRPSETDTHSHTRAHLSCASMKTEPDTRVPAPASEMSKSTIPKPLFRFVIPDREEFSSLLEYVATMPQAIIDTPPVGYDAPVECRRLAGETLQLMLQCIHMLDDFFSARMCIVGLCAANIVVSTWSLEPKLAAGVKLTEKWSRKLQAKNMRRLAEIFRRDILKGARPPPPEVEHLLHLMSSRHSSVKMMYLIKNHPCFVPMSNRTIYTTRLVECVWGELFHREDRAAFDHVMENLVYPRDWHLRVRRNKHMLAFYGDRDYDPEGTKRPGETVPALEVLKYNYNSSMDGIKHAVDVRAPHGMLFGWKDMGHMLYSVFDMVLASTAESLHRLGKLEEQRVDSLVLSRYR</sequence>
<gene>
    <name evidence="2" type="ORF">EJB05_44141</name>
</gene>
<name>A0A5J9TI73_9POAL</name>
<dbReference type="EMBL" id="RWGY01000039">
    <property type="protein sequence ID" value="TVU10598.1"/>
    <property type="molecule type" value="Genomic_DNA"/>
</dbReference>
<feature type="region of interest" description="Disordered" evidence="1">
    <location>
        <begin position="36"/>
        <end position="85"/>
    </location>
</feature>
<dbReference type="Gramene" id="TVU10598">
    <property type="protein sequence ID" value="TVU10598"/>
    <property type="gene ID" value="EJB05_44141"/>
</dbReference>
<comment type="caution">
    <text evidence="2">The sequence shown here is derived from an EMBL/GenBank/DDBJ whole genome shotgun (WGS) entry which is preliminary data.</text>
</comment>
<evidence type="ECO:0000256" key="1">
    <source>
        <dbReference type="SAM" id="MobiDB-lite"/>
    </source>
</evidence>
<feature type="compositionally biased region" description="Basic and acidic residues" evidence="1">
    <location>
        <begin position="36"/>
        <end position="58"/>
    </location>
</feature>
<protein>
    <submittedName>
        <fullName evidence="2">Uncharacterized protein</fullName>
    </submittedName>
</protein>
<dbReference type="PANTHER" id="PTHR35161">
    <property type="entry name" value="OS02G0303100 PROTEIN"/>
    <property type="match status" value="1"/>
</dbReference>
<evidence type="ECO:0000313" key="3">
    <source>
        <dbReference type="Proteomes" id="UP000324897"/>
    </source>
</evidence>
<feature type="non-terminal residue" evidence="2">
    <location>
        <position position="1"/>
    </location>
</feature>
<dbReference type="AlphaFoldDB" id="A0A5J9TI73"/>
<dbReference type="OrthoDB" id="10627113at2759"/>
<accession>A0A5J9TI73</accession>
<dbReference type="Proteomes" id="UP000324897">
    <property type="component" value="Chromosome 3"/>
</dbReference>
<proteinExistence type="predicted"/>
<organism evidence="2 3">
    <name type="scientific">Eragrostis curvula</name>
    <name type="common">weeping love grass</name>
    <dbReference type="NCBI Taxonomy" id="38414"/>
    <lineage>
        <taxon>Eukaryota</taxon>
        <taxon>Viridiplantae</taxon>
        <taxon>Streptophyta</taxon>
        <taxon>Embryophyta</taxon>
        <taxon>Tracheophyta</taxon>
        <taxon>Spermatophyta</taxon>
        <taxon>Magnoliopsida</taxon>
        <taxon>Liliopsida</taxon>
        <taxon>Poales</taxon>
        <taxon>Poaceae</taxon>
        <taxon>PACMAD clade</taxon>
        <taxon>Chloridoideae</taxon>
        <taxon>Eragrostideae</taxon>
        <taxon>Eragrostidinae</taxon>
        <taxon>Eragrostis</taxon>
    </lineage>
</organism>
<keyword evidence="3" id="KW-1185">Reference proteome</keyword>
<reference evidence="2 3" key="1">
    <citation type="journal article" date="2019" name="Sci. Rep.">
        <title>A high-quality genome of Eragrostis curvula grass provides insights into Poaceae evolution and supports new strategies to enhance forage quality.</title>
        <authorList>
            <person name="Carballo J."/>
            <person name="Santos B.A.C.M."/>
            <person name="Zappacosta D."/>
            <person name="Garbus I."/>
            <person name="Selva J.P."/>
            <person name="Gallo C.A."/>
            <person name="Diaz A."/>
            <person name="Albertini E."/>
            <person name="Caccamo M."/>
            <person name="Echenique V."/>
        </authorList>
    </citation>
    <scope>NUCLEOTIDE SEQUENCE [LARGE SCALE GENOMIC DNA]</scope>
    <source>
        <strain evidence="3">cv. Victoria</strain>
        <tissue evidence="2">Leaf</tissue>
    </source>
</reference>